<keyword evidence="8" id="KW-0732">Signal</keyword>
<feature type="region of interest" description="Disordered" evidence="7">
    <location>
        <begin position="450"/>
        <end position="480"/>
    </location>
</feature>
<evidence type="ECO:0000256" key="4">
    <source>
        <dbReference type="ARBA" id="ARBA00023157"/>
    </source>
</evidence>
<evidence type="ECO:0000256" key="8">
    <source>
        <dbReference type="SAM" id="SignalP"/>
    </source>
</evidence>
<dbReference type="Pfam" id="PF00085">
    <property type="entry name" value="Thioredoxin"/>
    <property type="match status" value="1"/>
</dbReference>
<evidence type="ECO:0000313" key="11">
    <source>
        <dbReference type="Proteomes" id="UP000789508"/>
    </source>
</evidence>
<dbReference type="PROSITE" id="PS51352">
    <property type="entry name" value="THIOREDOXIN_2"/>
    <property type="match status" value="1"/>
</dbReference>
<evidence type="ECO:0000256" key="3">
    <source>
        <dbReference type="ARBA" id="ARBA00012723"/>
    </source>
</evidence>
<evidence type="ECO:0000313" key="10">
    <source>
        <dbReference type="EMBL" id="CAG8608784.1"/>
    </source>
</evidence>
<dbReference type="PRINTS" id="PR00421">
    <property type="entry name" value="THIOREDOXIN"/>
</dbReference>
<dbReference type="GO" id="GO:0034976">
    <property type="term" value="P:response to endoplasmic reticulum stress"/>
    <property type="evidence" value="ECO:0007669"/>
    <property type="project" value="TreeGrafter"/>
</dbReference>
<keyword evidence="11" id="KW-1185">Reference proteome</keyword>
<dbReference type="PROSITE" id="PS00194">
    <property type="entry name" value="THIOREDOXIN_1"/>
    <property type="match status" value="1"/>
</dbReference>
<dbReference type="OrthoDB" id="427280at2759"/>
<dbReference type="InterPro" id="IPR013766">
    <property type="entry name" value="Thioredoxin_domain"/>
</dbReference>
<name>A0A9N9GIM2_9GLOM</name>
<dbReference type="GO" id="GO:0003756">
    <property type="term" value="F:protein disulfide isomerase activity"/>
    <property type="evidence" value="ECO:0007669"/>
    <property type="project" value="UniProtKB-EC"/>
</dbReference>
<keyword evidence="6" id="KW-0676">Redox-active center</keyword>
<dbReference type="Gene3D" id="3.40.30.10">
    <property type="entry name" value="Glutaredoxin"/>
    <property type="match status" value="2"/>
</dbReference>
<evidence type="ECO:0000256" key="7">
    <source>
        <dbReference type="SAM" id="MobiDB-lite"/>
    </source>
</evidence>
<evidence type="ECO:0000256" key="5">
    <source>
        <dbReference type="ARBA" id="ARBA00023235"/>
    </source>
</evidence>
<feature type="compositionally biased region" description="Basic and acidic residues" evidence="7">
    <location>
        <begin position="453"/>
        <end position="480"/>
    </location>
</feature>
<sequence length="480" mass="54083">MNFFVNLVLLRSLFLLGSFLVSLSHALYDINGDVVTLTDKNFQEQKVVLVEFFAPWCGHCKNLAPEYKKVAKNLKGIARVAAVDCDNKMNQAICGYYDIKGFPTIKLFPSQSVPDKKNPGAFTKKPKDYQGPRTAKAIVDYVLGEIPSYVQPISDKRPTKKTLTIKEFLEKDNATLSKAILFTNKERTTPLYKSLSVDFHNRMLLGEVRQSEAEIINKFGINSFPKLLVIPAGETDAVEFDGKLNHGSISEFLAKYAPLPSKKSQNKKSGKSKSKKSEDNEKIKKDEQPIEPEIFNPEISQMQTQTDLESQCTSKSTGLCILSFIPLEPEFPESVAENESNQIILRRVKEELHNDASVKINLYFSWLNALETGAQKLIKDFKLSDVYPTLMVLNPNRKVFQPFLGPFEDVAIENFIKEVIKGKGKSFAYDFQVDFGEVKVDKDDGIKSTSTVVEKEQETEPKLAEKVVGDDNVKTKHEEL</sequence>
<evidence type="ECO:0000256" key="1">
    <source>
        <dbReference type="ARBA" id="ARBA00001182"/>
    </source>
</evidence>
<dbReference type="PANTHER" id="PTHR45815">
    <property type="entry name" value="PROTEIN DISULFIDE-ISOMERASE A6"/>
    <property type="match status" value="1"/>
</dbReference>
<organism evidence="10 11">
    <name type="scientific">Ambispora leptoticha</name>
    <dbReference type="NCBI Taxonomy" id="144679"/>
    <lineage>
        <taxon>Eukaryota</taxon>
        <taxon>Fungi</taxon>
        <taxon>Fungi incertae sedis</taxon>
        <taxon>Mucoromycota</taxon>
        <taxon>Glomeromycotina</taxon>
        <taxon>Glomeromycetes</taxon>
        <taxon>Archaeosporales</taxon>
        <taxon>Ambisporaceae</taxon>
        <taxon>Ambispora</taxon>
    </lineage>
</organism>
<feature type="signal peptide" evidence="8">
    <location>
        <begin position="1"/>
        <end position="26"/>
    </location>
</feature>
<proteinExistence type="predicted"/>
<comment type="subcellular location">
    <subcellularLocation>
        <location evidence="2">Endoplasmic reticulum lumen</location>
    </subcellularLocation>
</comment>
<dbReference type="GO" id="GO:0015035">
    <property type="term" value="F:protein-disulfide reductase activity"/>
    <property type="evidence" value="ECO:0007669"/>
    <property type="project" value="TreeGrafter"/>
</dbReference>
<evidence type="ECO:0000259" key="9">
    <source>
        <dbReference type="PROSITE" id="PS51352"/>
    </source>
</evidence>
<dbReference type="AlphaFoldDB" id="A0A9N9GIM2"/>
<dbReference type="PANTHER" id="PTHR45815:SF3">
    <property type="entry name" value="PROTEIN DISULFIDE-ISOMERASE A6"/>
    <property type="match status" value="1"/>
</dbReference>
<gene>
    <name evidence="10" type="ORF">ALEPTO_LOCUS8468</name>
</gene>
<feature type="domain" description="Thioredoxin" evidence="9">
    <location>
        <begin position="14"/>
        <end position="147"/>
    </location>
</feature>
<protein>
    <recommendedName>
        <fullName evidence="3">protein disulfide-isomerase</fullName>
        <ecNumber evidence="3">5.3.4.1</ecNumber>
    </recommendedName>
</protein>
<evidence type="ECO:0000256" key="6">
    <source>
        <dbReference type="ARBA" id="ARBA00023284"/>
    </source>
</evidence>
<feature type="compositionally biased region" description="Basic and acidic residues" evidence="7">
    <location>
        <begin position="275"/>
        <end position="288"/>
    </location>
</feature>
<evidence type="ECO:0000256" key="2">
    <source>
        <dbReference type="ARBA" id="ARBA00004319"/>
    </source>
</evidence>
<reference evidence="10" key="1">
    <citation type="submission" date="2021-06" db="EMBL/GenBank/DDBJ databases">
        <authorList>
            <person name="Kallberg Y."/>
            <person name="Tangrot J."/>
            <person name="Rosling A."/>
        </authorList>
    </citation>
    <scope>NUCLEOTIDE SEQUENCE</scope>
    <source>
        <strain evidence="10">FL130A</strain>
    </source>
</reference>
<feature type="chain" id="PRO_5040482633" description="protein disulfide-isomerase" evidence="8">
    <location>
        <begin position="27"/>
        <end position="480"/>
    </location>
</feature>
<dbReference type="EMBL" id="CAJVPS010004856">
    <property type="protein sequence ID" value="CAG8608784.1"/>
    <property type="molecule type" value="Genomic_DNA"/>
</dbReference>
<dbReference type="EC" id="5.3.4.1" evidence="3"/>
<dbReference type="Proteomes" id="UP000789508">
    <property type="component" value="Unassembled WGS sequence"/>
</dbReference>
<dbReference type="Pfam" id="PF24541">
    <property type="entry name" value="Thioredox_PDIA6_C"/>
    <property type="match status" value="1"/>
</dbReference>
<comment type="caution">
    <text evidence="10">The sequence shown here is derived from an EMBL/GenBank/DDBJ whole genome shotgun (WGS) entry which is preliminary data.</text>
</comment>
<dbReference type="GO" id="GO:0005788">
    <property type="term" value="C:endoplasmic reticulum lumen"/>
    <property type="evidence" value="ECO:0007669"/>
    <property type="project" value="UniProtKB-SubCell"/>
</dbReference>
<feature type="compositionally biased region" description="Basic residues" evidence="7">
    <location>
        <begin position="264"/>
        <end position="274"/>
    </location>
</feature>
<dbReference type="InterPro" id="IPR057305">
    <property type="entry name" value="Thioredox_PDIA6_C"/>
</dbReference>
<keyword evidence="4" id="KW-1015">Disulfide bond</keyword>
<accession>A0A9N9GIM2</accession>
<comment type="catalytic activity">
    <reaction evidence="1">
        <text>Catalyzes the rearrangement of -S-S- bonds in proteins.</text>
        <dbReference type="EC" id="5.3.4.1"/>
    </reaction>
</comment>
<dbReference type="SUPFAM" id="SSF52833">
    <property type="entry name" value="Thioredoxin-like"/>
    <property type="match status" value="2"/>
</dbReference>
<dbReference type="InterPro" id="IPR036249">
    <property type="entry name" value="Thioredoxin-like_sf"/>
</dbReference>
<dbReference type="InterPro" id="IPR017937">
    <property type="entry name" value="Thioredoxin_CS"/>
</dbReference>
<feature type="region of interest" description="Disordered" evidence="7">
    <location>
        <begin position="261"/>
        <end position="298"/>
    </location>
</feature>
<keyword evidence="5" id="KW-0413">Isomerase</keyword>